<name>A0ABW2YCE7_9GAMM</name>
<feature type="transmembrane region" description="Helical" evidence="2">
    <location>
        <begin position="260"/>
        <end position="278"/>
    </location>
</feature>
<evidence type="ECO:0000256" key="2">
    <source>
        <dbReference type="SAM" id="Phobius"/>
    </source>
</evidence>
<feature type="transmembrane region" description="Helical" evidence="2">
    <location>
        <begin position="398"/>
        <end position="420"/>
    </location>
</feature>
<keyword evidence="4" id="KW-1185">Reference proteome</keyword>
<comment type="caution">
    <text evidence="3">The sequence shown here is derived from an EMBL/GenBank/DDBJ whole genome shotgun (WGS) entry which is preliminary data.</text>
</comment>
<accession>A0ABW2YCE7</accession>
<dbReference type="EMBL" id="JBHTIF010000001">
    <property type="protein sequence ID" value="MFD0725965.1"/>
    <property type="molecule type" value="Genomic_DNA"/>
</dbReference>
<feature type="transmembrane region" description="Helical" evidence="2">
    <location>
        <begin position="480"/>
        <end position="500"/>
    </location>
</feature>
<feature type="transmembrane region" description="Helical" evidence="2">
    <location>
        <begin position="507"/>
        <end position="525"/>
    </location>
</feature>
<keyword evidence="2" id="KW-1133">Transmembrane helix</keyword>
<reference evidence="4" key="1">
    <citation type="journal article" date="2019" name="Int. J. Syst. Evol. Microbiol.">
        <title>The Global Catalogue of Microorganisms (GCM) 10K type strain sequencing project: providing services to taxonomists for standard genome sequencing and annotation.</title>
        <authorList>
            <consortium name="The Broad Institute Genomics Platform"/>
            <consortium name="The Broad Institute Genome Sequencing Center for Infectious Disease"/>
            <person name="Wu L."/>
            <person name="Ma J."/>
        </authorList>
    </citation>
    <scope>NUCLEOTIDE SEQUENCE [LARGE SCALE GENOMIC DNA]</scope>
    <source>
        <strain evidence="4">CCUG 55585</strain>
    </source>
</reference>
<dbReference type="RefSeq" id="WP_386823541.1">
    <property type="nucleotide sequence ID" value="NZ_JBHTIF010000001.1"/>
</dbReference>
<evidence type="ECO:0000256" key="1">
    <source>
        <dbReference type="SAM" id="MobiDB-lite"/>
    </source>
</evidence>
<dbReference type="InterPro" id="IPR004697">
    <property type="entry name" value="AbgT"/>
</dbReference>
<evidence type="ECO:0000313" key="4">
    <source>
        <dbReference type="Proteomes" id="UP001597110"/>
    </source>
</evidence>
<dbReference type="Pfam" id="PF03806">
    <property type="entry name" value="ABG_transport"/>
    <property type="match status" value="2"/>
</dbReference>
<feature type="transmembrane region" description="Helical" evidence="2">
    <location>
        <begin position="441"/>
        <end position="460"/>
    </location>
</feature>
<gene>
    <name evidence="3" type="ORF">ACFQ0E_10175</name>
</gene>
<protein>
    <submittedName>
        <fullName evidence="3">AbgT family transporter</fullName>
    </submittedName>
</protein>
<sequence>MSDASQTPATIPATTLPPETPPGRRRSFLDWIEFIGNKLPEPALLFALLAAVVVALSAIGAALDWQVQPVKPTVVMEAVVGADGTTTQVPKLDARGAPMVDLVETGAPIRPQSLLTVDGIYWMLSSALRNFAQMPALPLIFTAMLGIGLAEKFGFFSALMRALALLTPRRLLTPAVVLVGATSSIASDAGYIILPPLAAALYLAMGRHPVAGMAAAFCGVAGGFGGGFFPNGSDGVLTGFAQDAARVIDPNYTVSILHNYFFKVVSAFTVMCVGWFVTDRIVEPRLRRQHPDDMQAGADGTAQQMALTPRERRALGGALVAMLAGAAVLAALILVPGMPLHGDGQPTLPNGRVLVQQAVTLVPAGTELEEGSTVLASDPLQVVAEGAPRLAESPGPRWSHVIVPMIFLLFLLPGLVFGVINGALRNQQDLADALNHGIRSIVPVLVMLFFLAQFVAYMGYSGLDRMLAYAGGSLLFDADLPIPLLVVAFVAVVVFGDFAMSGMLSKFGVLAPIFIPMFMIVGISPELTTAAYRIGDSVVNIVTPLNSYLLIILAVFQKYRQSAGLGTLIALMVPYSIVLGLVWTAMLVLWYFTGAPLGPDSPLLYLPRG</sequence>
<keyword evidence="2" id="KW-0812">Transmembrane</keyword>
<keyword evidence="2" id="KW-0472">Membrane</keyword>
<dbReference type="PANTHER" id="PTHR30282:SF0">
    <property type="entry name" value="P-AMINOBENZOYL-GLUTAMATE TRANSPORT PROTEIN"/>
    <property type="match status" value="1"/>
</dbReference>
<feature type="compositionally biased region" description="Low complexity" evidence="1">
    <location>
        <begin position="7"/>
        <end position="17"/>
    </location>
</feature>
<evidence type="ECO:0000313" key="3">
    <source>
        <dbReference type="EMBL" id="MFD0725965.1"/>
    </source>
</evidence>
<feature type="transmembrane region" description="Helical" evidence="2">
    <location>
        <begin position="537"/>
        <end position="556"/>
    </location>
</feature>
<feature type="transmembrane region" description="Helical" evidence="2">
    <location>
        <begin position="175"/>
        <end position="203"/>
    </location>
</feature>
<feature type="transmembrane region" description="Helical" evidence="2">
    <location>
        <begin position="568"/>
        <end position="592"/>
    </location>
</feature>
<dbReference type="Proteomes" id="UP001597110">
    <property type="component" value="Unassembled WGS sequence"/>
</dbReference>
<feature type="transmembrane region" description="Helical" evidence="2">
    <location>
        <begin position="314"/>
        <end position="335"/>
    </location>
</feature>
<organism evidence="3 4">
    <name type="scientific">Lysobacter brunescens</name>
    <dbReference type="NCBI Taxonomy" id="262323"/>
    <lineage>
        <taxon>Bacteria</taxon>
        <taxon>Pseudomonadati</taxon>
        <taxon>Pseudomonadota</taxon>
        <taxon>Gammaproteobacteria</taxon>
        <taxon>Lysobacterales</taxon>
        <taxon>Lysobacteraceae</taxon>
        <taxon>Lysobacter</taxon>
    </lineage>
</organism>
<feature type="transmembrane region" description="Helical" evidence="2">
    <location>
        <begin position="210"/>
        <end position="229"/>
    </location>
</feature>
<proteinExistence type="predicted"/>
<feature type="region of interest" description="Disordered" evidence="1">
    <location>
        <begin position="1"/>
        <end position="22"/>
    </location>
</feature>
<dbReference type="PANTHER" id="PTHR30282">
    <property type="entry name" value="P-AMINOBENZOYL GLUTAMATE TRANSPORTER"/>
    <property type="match status" value="1"/>
</dbReference>
<feature type="transmembrane region" description="Helical" evidence="2">
    <location>
        <begin position="43"/>
        <end position="63"/>
    </location>
</feature>
<feature type="transmembrane region" description="Helical" evidence="2">
    <location>
        <begin position="136"/>
        <end position="155"/>
    </location>
</feature>